<dbReference type="InterPro" id="IPR028082">
    <property type="entry name" value="Peripla_BP_I"/>
</dbReference>
<evidence type="ECO:0000256" key="7">
    <source>
        <dbReference type="ARBA" id="ARBA00023065"/>
    </source>
</evidence>
<dbReference type="GO" id="GO:1901701">
    <property type="term" value="P:cellular response to oxygen-containing compound"/>
    <property type="evidence" value="ECO:0007669"/>
    <property type="project" value="UniProtKB-ARBA"/>
</dbReference>
<keyword evidence="10" id="KW-0325">Glycoprotein</keyword>
<comment type="similarity">
    <text evidence="2">Belongs to the glutamate-gated ion channel (TC 1.A.10.1) family.</text>
</comment>
<comment type="caution">
    <text evidence="17">The sequence shown here is derived from an EMBL/GenBank/DDBJ whole genome shotgun (WGS) entry which is preliminary data.</text>
</comment>
<dbReference type="GO" id="GO:0015276">
    <property type="term" value="F:ligand-gated monoatomic ion channel activity"/>
    <property type="evidence" value="ECO:0007669"/>
    <property type="project" value="InterPro"/>
</dbReference>
<evidence type="ECO:0000256" key="10">
    <source>
        <dbReference type="ARBA" id="ARBA00023180"/>
    </source>
</evidence>
<evidence type="ECO:0000256" key="6">
    <source>
        <dbReference type="ARBA" id="ARBA00022989"/>
    </source>
</evidence>
<dbReference type="PRINTS" id="PR01176">
    <property type="entry name" value="GABABRECEPTR"/>
</dbReference>
<evidence type="ECO:0000256" key="15">
    <source>
        <dbReference type="SAM" id="Phobius"/>
    </source>
</evidence>
<dbReference type="Proteomes" id="UP000541444">
    <property type="component" value="Unassembled WGS sequence"/>
</dbReference>
<evidence type="ECO:0000256" key="3">
    <source>
        <dbReference type="ARBA" id="ARBA00022448"/>
    </source>
</evidence>
<keyword evidence="7" id="KW-0406">Ion transport</keyword>
<keyword evidence="12" id="KW-0407">Ion channel</keyword>
<keyword evidence="6 15" id="KW-1133">Transmembrane helix</keyword>
<organism evidence="17 18">
    <name type="scientific">Kingdonia uniflora</name>
    <dbReference type="NCBI Taxonomy" id="39325"/>
    <lineage>
        <taxon>Eukaryota</taxon>
        <taxon>Viridiplantae</taxon>
        <taxon>Streptophyta</taxon>
        <taxon>Embryophyta</taxon>
        <taxon>Tracheophyta</taxon>
        <taxon>Spermatophyta</taxon>
        <taxon>Magnoliopsida</taxon>
        <taxon>Ranunculales</taxon>
        <taxon>Circaeasteraceae</taxon>
        <taxon>Kingdonia</taxon>
    </lineage>
</organism>
<evidence type="ECO:0000313" key="17">
    <source>
        <dbReference type="EMBL" id="KAF6154340.1"/>
    </source>
</evidence>
<dbReference type="AlphaFoldDB" id="A0A7J7MHT1"/>
<dbReference type="SUPFAM" id="SSF53822">
    <property type="entry name" value="Periplasmic binding protein-like I"/>
    <property type="match status" value="1"/>
</dbReference>
<proteinExistence type="inferred from homology"/>
<keyword evidence="5" id="KW-0732">Signal</keyword>
<dbReference type="SMART" id="SM00079">
    <property type="entry name" value="PBPe"/>
    <property type="match status" value="1"/>
</dbReference>
<dbReference type="PRINTS" id="PR00248">
    <property type="entry name" value="GPCRMGR"/>
</dbReference>
<dbReference type="Gene3D" id="1.10.287.70">
    <property type="match status" value="1"/>
</dbReference>
<dbReference type="OrthoDB" id="5984008at2759"/>
<protein>
    <recommendedName>
        <fullName evidence="16">Ionotropic glutamate receptor C-terminal domain-containing protein</fullName>
    </recommendedName>
</protein>
<dbReference type="InterPro" id="IPR001828">
    <property type="entry name" value="ANF_lig-bd_rcpt"/>
</dbReference>
<evidence type="ECO:0000256" key="11">
    <source>
        <dbReference type="ARBA" id="ARBA00023286"/>
    </source>
</evidence>
<evidence type="ECO:0000256" key="2">
    <source>
        <dbReference type="ARBA" id="ARBA00008685"/>
    </source>
</evidence>
<evidence type="ECO:0000256" key="4">
    <source>
        <dbReference type="ARBA" id="ARBA00022692"/>
    </source>
</evidence>
<keyword evidence="18" id="KW-1185">Reference proteome</keyword>
<keyword evidence="4 15" id="KW-0812">Transmembrane</keyword>
<dbReference type="Gene3D" id="3.40.190.10">
    <property type="entry name" value="Periplasmic binding protein-like II"/>
    <property type="match status" value="2"/>
</dbReference>
<comment type="subcellular location">
    <subcellularLocation>
        <location evidence="1">Membrane</location>
        <topology evidence="1">Multi-pass membrane protein</topology>
    </subcellularLocation>
</comment>
<keyword evidence="3" id="KW-0813">Transport</keyword>
<feature type="transmembrane region" description="Helical" evidence="15">
    <location>
        <begin position="602"/>
        <end position="620"/>
    </location>
</feature>
<feature type="transmembrane region" description="Helical" evidence="15">
    <location>
        <begin position="662"/>
        <end position="686"/>
    </location>
</feature>
<dbReference type="CDD" id="cd13686">
    <property type="entry name" value="GluR_Plant"/>
    <property type="match status" value="1"/>
</dbReference>
<dbReference type="PANTHER" id="PTHR18966">
    <property type="entry name" value="IONOTROPIC GLUTAMATE RECEPTOR"/>
    <property type="match status" value="1"/>
</dbReference>
<evidence type="ECO:0000256" key="8">
    <source>
        <dbReference type="ARBA" id="ARBA00023136"/>
    </source>
</evidence>
<dbReference type="FunFam" id="3.40.50.2300:FF:000081">
    <property type="entry name" value="Glutamate receptor"/>
    <property type="match status" value="1"/>
</dbReference>
<evidence type="ECO:0000256" key="14">
    <source>
        <dbReference type="SAM" id="MobiDB-lite"/>
    </source>
</evidence>
<keyword evidence="11" id="KW-1071">Ligand-gated ion channel</keyword>
<dbReference type="InterPro" id="IPR044440">
    <property type="entry name" value="GABAb_receptor_plant_PBP1"/>
</dbReference>
<dbReference type="GO" id="GO:0016020">
    <property type="term" value="C:membrane"/>
    <property type="evidence" value="ECO:0007669"/>
    <property type="project" value="UniProtKB-SubCell"/>
</dbReference>
<dbReference type="InterPro" id="IPR017103">
    <property type="entry name" value="Iontropic_Glu_rcpt_pln"/>
</dbReference>
<feature type="disulfide bond" evidence="13">
    <location>
        <begin position="771"/>
        <end position="825"/>
    </location>
</feature>
<keyword evidence="9" id="KW-0675">Receptor</keyword>
<reference evidence="17 18" key="1">
    <citation type="journal article" date="2020" name="IScience">
        <title>Genome Sequencing of the Endangered Kingdonia uniflora (Circaeasteraceae, Ranunculales) Reveals Potential Mechanisms of Evolutionary Specialization.</title>
        <authorList>
            <person name="Sun Y."/>
            <person name="Deng T."/>
            <person name="Zhang A."/>
            <person name="Moore M.J."/>
            <person name="Landis J.B."/>
            <person name="Lin N."/>
            <person name="Zhang H."/>
            <person name="Zhang X."/>
            <person name="Huang J."/>
            <person name="Zhang X."/>
            <person name="Sun H."/>
            <person name="Wang H."/>
        </authorList>
    </citation>
    <scope>NUCLEOTIDE SEQUENCE [LARGE SCALE GENOMIC DNA]</scope>
    <source>
        <strain evidence="17">TB1705</strain>
        <tissue evidence="17">Leaf</tissue>
    </source>
</reference>
<evidence type="ECO:0000256" key="13">
    <source>
        <dbReference type="PIRSR" id="PIRSR037090-50"/>
    </source>
</evidence>
<dbReference type="InterPro" id="IPR015683">
    <property type="entry name" value="Ionotropic_Glu_rcpt"/>
</dbReference>
<dbReference type="FunFam" id="3.40.190.10:FF:000054">
    <property type="entry name" value="Glutamate receptor"/>
    <property type="match status" value="1"/>
</dbReference>
<dbReference type="CDD" id="cd19990">
    <property type="entry name" value="PBP1_GABAb_receptor_plant"/>
    <property type="match status" value="1"/>
</dbReference>
<dbReference type="GO" id="GO:0004930">
    <property type="term" value="F:G protein-coupled receptor activity"/>
    <property type="evidence" value="ECO:0007669"/>
    <property type="project" value="InterPro"/>
</dbReference>
<evidence type="ECO:0000313" key="18">
    <source>
        <dbReference type="Proteomes" id="UP000541444"/>
    </source>
</evidence>
<keyword evidence="8 15" id="KW-0472">Membrane</keyword>
<feature type="compositionally biased region" description="Basic and acidic residues" evidence="14">
    <location>
        <begin position="993"/>
        <end position="1002"/>
    </location>
</feature>
<keyword evidence="13" id="KW-1015">Disulfide bond</keyword>
<feature type="transmembrane region" description="Helical" evidence="15">
    <location>
        <begin position="12"/>
        <end position="30"/>
    </location>
</feature>
<dbReference type="InterPro" id="IPR001320">
    <property type="entry name" value="Iontro_rcpt_C"/>
</dbReference>
<dbReference type="PIRSF" id="PIRSF037090">
    <property type="entry name" value="Iontro_Glu-like_rcpt_pln"/>
    <property type="match status" value="1"/>
</dbReference>
<dbReference type="FunFam" id="1.10.287.70:FF:000037">
    <property type="entry name" value="Glutamate receptor"/>
    <property type="match status" value="1"/>
</dbReference>
<dbReference type="FunFam" id="3.40.190.10:FF:000175">
    <property type="entry name" value="Glutamate receptor"/>
    <property type="match status" value="1"/>
</dbReference>
<sequence length="1002" mass="111991">MVGILEVSLKFTMKVGLLYLFMVVTVGGVVNGGSVNLSSRPAVVNIGAIFTFNSTIGRVAKIAMETAVDDVNSNFNVLGGTKLVLKMQDSKCNGLISFVQALQCMETNIVAIIGPQSSVFAHLISHIANEFQVPLLSFAATDPTISTRQFPFFVRTTQSDLYQMMAIADIVDNYGWKEVTAIYIDDDYGRNGIASLDDSLAQKSCRVSSKMGLPPQSDFSLDKITDILVKVSLLESRVIVLHANPDLGLKVFSVANSLAMMGDGYVWIATDWLSSYLDSFSSPPTNTTDLLQGVLVLRQHTLDSERKKDFLSRWHKLTGGSLGLTSYGLYAYDTVWLLSHAINAFFNQGGAISFSNHSRLIDANGGHLHLQAMSIFDGGKLLLSNILQSSMVGLTGPIQFDSERSLQHPAYDIINIVGTGLYQIGYWSNYSGLSVVRPEMLYKKPANRSRANQQLHSVIWPGDPREVPRGWVFPNSGKYFRVGVPYRVGFPEFVTKDKGINIMKGFCIDVFTAAVNLVPYPVPYKFTPIGDGKFNPNFTELVNSVKADDYDAIVGDIAIVTNQTEIVEFTQPYIESGLVVIAPFKASSSDGWSFSRPFTIEMWFVTSAFFLFVGVVVWVLEHRSNNNFRGPPKKQLMTILWFSFSTLVYAQKENTVTALGRVVVIIWLFVVLIVSSSYTASLTSILTVQRLSSPITGIETLRTGEDRIGYQAGSFTEHYLSEILNISKNRLVPLHTAEDYFTQLQKGSRNGGVAAIVDERPYVDLFLSRYCKFTIIGNEFTSGGWGFAFPKDSPLTLDMSRAILTLSESGDLQRIYDKWLRRKACTIETDLEPNQLYLESFWGLFLTCGIVFFLALLIYFFKIIRQFMQYSSEEHDSNRQGSSRSCFRRFLSFLDMKEEQSNRSKKRQMESSAISEERDAGSGRQSNTFLSFLDMKEEQSNRSKKRQIESSAMSEERDAGSGRQSNTFLSFLDMKEEQSNRSKKRQMESSAMSEERDAGSGR</sequence>
<dbReference type="EMBL" id="JACGCM010001501">
    <property type="protein sequence ID" value="KAF6154340.1"/>
    <property type="molecule type" value="Genomic_DNA"/>
</dbReference>
<evidence type="ECO:0000259" key="16">
    <source>
        <dbReference type="SMART" id="SM00079"/>
    </source>
</evidence>
<dbReference type="GO" id="GO:0009611">
    <property type="term" value="P:response to wounding"/>
    <property type="evidence" value="ECO:0007669"/>
    <property type="project" value="UniProtKB-ARBA"/>
</dbReference>
<feature type="transmembrane region" description="Helical" evidence="15">
    <location>
        <begin position="841"/>
        <end position="861"/>
    </location>
</feature>
<evidence type="ECO:0000256" key="1">
    <source>
        <dbReference type="ARBA" id="ARBA00004141"/>
    </source>
</evidence>
<accession>A0A7J7MHT1</accession>
<dbReference type="Gene3D" id="3.40.50.2300">
    <property type="match status" value="2"/>
</dbReference>
<dbReference type="Pfam" id="PF01094">
    <property type="entry name" value="ANF_receptor"/>
    <property type="match status" value="1"/>
</dbReference>
<dbReference type="SUPFAM" id="SSF53850">
    <property type="entry name" value="Periplasmic binding protein-like II"/>
    <property type="match status" value="1"/>
</dbReference>
<dbReference type="Pfam" id="PF00060">
    <property type="entry name" value="Lig_chan"/>
    <property type="match status" value="1"/>
</dbReference>
<feature type="region of interest" description="Disordered" evidence="14">
    <location>
        <begin position="898"/>
        <end position="1002"/>
    </location>
</feature>
<gene>
    <name evidence="17" type="ORF">GIB67_026796</name>
</gene>
<evidence type="ECO:0000256" key="5">
    <source>
        <dbReference type="ARBA" id="ARBA00022729"/>
    </source>
</evidence>
<evidence type="ECO:0000256" key="12">
    <source>
        <dbReference type="ARBA" id="ARBA00023303"/>
    </source>
</evidence>
<name>A0A7J7MHT1_9MAGN</name>
<dbReference type="InterPro" id="IPR000337">
    <property type="entry name" value="GPCR_3"/>
</dbReference>
<evidence type="ECO:0000256" key="9">
    <source>
        <dbReference type="ARBA" id="ARBA00023170"/>
    </source>
</evidence>
<feature type="domain" description="Ionotropic glutamate receptor C-terminal" evidence="16">
    <location>
        <begin position="481"/>
        <end position="822"/>
    </location>
</feature>